<dbReference type="CDD" id="cd06233">
    <property type="entry name" value="M14-like"/>
    <property type="match status" value="1"/>
</dbReference>
<gene>
    <name evidence="1" type="ORF">N0F65_010080</name>
</gene>
<sequence length="784" mass="86270">MTVVMIQVAHRLGSCRHCARSVVHYLYDFMPLDVFLPPPVNVTIENHFSDSYYTARAVFRARARAVDATHYALPLNVSDMDLTIDVAVVPGVADRVVLHISGTHGIEGFVGSAIQSAVLAHLAQTKAGDRNDSMPTLVFVLALNPYGLAMLRRFIEHNVVLNRNFMSPEQFAKRRELDPNAFGYVDVMDRLNPTEPSIQLDELLRMEELARFHPRAAVNANYAFPVKFWYGGAQLEPSLVALRAILLEHVPFASLQSFGVLDVHTGLGPAGYDTLASVVGDNDANVARAFGADQEPQRYVSVGHSDGDVLSGYDGVAGFLCQGLGALVTNRTRELGTLPPSVVFRALIEEHAVYYKAPQRRLPMTERAARRLIPSSQPRVEAQHPLSAAFTIQWLHDFGPMDAHWPPAPANASAIEGHFSTSYFTARALFRRKAAAVNAELFALPIDNEDGLDLTIDVAIVRGSNKRALIHISGTHGVEGFAGSGIQSAILDQLARNAQAMNDSTPTLVLVHALNPFGFAQLRRFNEHNVDLNRNFLTPDEFAARMAIDPNTYGYMDVYNGLNPKGIDDVSNWFFVNTGREVLQHGFGAIKRAAVSGNYHAPEGIFYGGNKLQPSLVHLQQFVHTHLSWDSLEHVGIIDVHTGLGPAGYDTLILKAQEDKATAMSVFAADGHTKRVVVSGDEDNDAARGYDGATGFLCNGLVKQFPAKVQKLCLTQEFGTVSGLFVLKALIDENAVYHHSPTRRLAFAEKLRDTFYLHKSFSWKRDVVQRGLTVLKQLSNHLQQ</sequence>
<dbReference type="Gene3D" id="3.40.630.10">
    <property type="entry name" value="Zn peptidases"/>
    <property type="match status" value="2"/>
</dbReference>
<evidence type="ECO:0000313" key="2">
    <source>
        <dbReference type="Proteomes" id="UP001146120"/>
    </source>
</evidence>
<keyword evidence="2" id="KW-1185">Reference proteome</keyword>
<dbReference type="SUPFAM" id="SSF53187">
    <property type="entry name" value="Zn-dependent exopeptidases"/>
    <property type="match status" value="2"/>
</dbReference>
<dbReference type="AlphaFoldDB" id="A0AAV2ZI18"/>
<organism evidence="1 2">
    <name type="scientific">Lagenidium giganteum</name>
    <dbReference type="NCBI Taxonomy" id="4803"/>
    <lineage>
        <taxon>Eukaryota</taxon>
        <taxon>Sar</taxon>
        <taxon>Stramenopiles</taxon>
        <taxon>Oomycota</taxon>
        <taxon>Peronosporomycetes</taxon>
        <taxon>Pythiales</taxon>
        <taxon>Pythiaceae</taxon>
    </lineage>
</organism>
<evidence type="ECO:0008006" key="3">
    <source>
        <dbReference type="Google" id="ProtNLM"/>
    </source>
</evidence>
<reference evidence="1" key="2">
    <citation type="journal article" date="2023" name="Microbiol Resour">
        <title>Decontamination and Annotation of the Draft Genome Sequence of the Oomycete Lagenidium giganteum ARSEF 373.</title>
        <authorList>
            <person name="Morgan W.R."/>
            <person name="Tartar A."/>
        </authorList>
    </citation>
    <scope>NUCLEOTIDE SEQUENCE</scope>
    <source>
        <strain evidence="1">ARSEF 373</strain>
    </source>
</reference>
<name>A0AAV2ZI18_9STRA</name>
<protein>
    <recommendedName>
        <fullName evidence="3">DUF2817 domain-containing protein</fullName>
    </recommendedName>
</protein>
<proteinExistence type="predicted"/>
<dbReference type="Proteomes" id="UP001146120">
    <property type="component" value="Unassembled WGS sequence"/>
</dbReference>
<dbReference type="Pfam" id="PF10994">
    <property type="entry name" value="DUF2817"/>
    <property type="match status" value="2"/>
</dbReference>
<dbReference type="EMBL" id="DAKRPA010000008">
    <property type="protein sequence ID" value="DBA04484.1"/>
    <property type="molecule type" value="Genomic_DNA"/>
</dbReference>
<evidence type="ECO:0000313" key="1">
    <source>
        <dbReference type="EMBL" id="DBA04484.1"/>
    </source>
</evidence>
<comment type="caution">
    <text evidence="1">The sequence shown here is derived from an EMBL/GenBank/DDBJ whole genome shotgun (WGS) entry which is preliminary data.</text>
</comment>
<reference evidence="1" key="1">
    <citation type="submission" date="2022-11" db="EMBL/GenBank/DDBJ databases">
        <authorList>
            <person name="Morgan W.R."/>
            <person name="Tartar A."/>
        </authorList>
    </citation>
    <scope>NUCLEOTIDE SEQUENCE</scope>
    <source>
        <strain evidence="1">ARSEF 373</strain>
    </source>
</reference>
<dbReference type="InterPro" id="IPR021259">
    <property type="entry name" value="DUF2817"/>
</dbReference>
<accession>A0AAV2ZI18</accession>